<accession>A0AAW0E296</accession>
<evidence type="ECO:0008006" key="4">
    <source>
        <dbReference type="Google" id="ProtNLM"/>
    </source>
</evidence>
<dbReference type="InterPro" id="IPR036047">
    <property type="entry name" value="F-box-like_dom_sf"/>
</dbReference>
<dbReference type="Gene3D" id="1.20.1280.50">
    <property type="match status" value="1"/>
</dbReference>
<feature type="compositionally biased region" description="Basic residues" evidence="1">
    <location>
        <begin position="484"/>
        <end position="495"/>
    </location>
</feature>
<proteinExistence type="predicted"/>
<organism evidence="2 3">
    <name type="scientific">Favolaschia claudopus</name>
    <dbReference type="NCBI Taxonomy" id="2862362"/>
    <lineage>
        <taxon>Eukaryota</taxon>
        <taxon>Fungi</taxon>
        <taxon>Dikarya</taxon>
        <taxon>Basidiomycota</taxon>
        <taxon>Agaricomycotina</taxon>
        <taxon>Agaricomycetes</taxon>
        <taxon>Agaricomycetidae</taxon>
        <taxon>Agaricales</taxon>
        <taxon>Marasmiineae</taxon>
        <taxon>Mycenaceae</taxon>
        <taxon>Favolaschia</taxon>
    </lineage>
</organism>
<evidence type="ECO:0000313" key="3">
    <source>
        <dbReference type="Proteomes" id="UP001362999"/>
    </source>
</evidence>
<name>A0AAW0E296_9AGAR</name>
<dbReference type="SUPFAM" id="SSF52047">
    <property type="entry name" value="RNI-like"/>
    <property type="match status" value="1"/>
</dbReference>
<dbReference type="InterPro" id="IPR032675">
    <property type="entry name" value="LRR_dom_sf"/>
</dbReference>
<dbReference type="SUPFAM" id="SSF81383">
    <property type="entry name" value="F-box domain"/>
    <property type="match status" value="1"/>
</dbReference>
<sequence>MLESKDSSSSVALATPTSPIQECPFEILEEIFKSTMDLGHTRKIGSCEVPVAPWRLSSVCSRWRAVAHASPRLWTNVCIQVFSFDANGSMHNGPGFESLSITYPLDALEEQLSLSKDAPLSIDLSARERQDSYLDQLLLRLINESHRWESLSIRWRDSARSFDTLATIGGGLPRLQRLVIHPYSAVCGKWPTVLNSLFTNAPSLREVFLCDEDFYSHSPRLQLPWHQLRRLRMRESLEWICDVLSRTTELVDCEIATYVYKSDSISREEEDEEDNQILVDYVNLPRLRRLGLRRWKPEGSKFIEKYLITSSLSNLEFQGHLAEIPPILKNATCPLQTLKLSQFIITRPFSLVQLLQQAPALSHLEIDWNSKYHYSCNAIDEFIDCILAMNNVLLSGNFVVLPKLVSIRLALPYNCELEHAEGPVCQMVESRWNRPAARRTLRSAHISGMGFHPHILARFEELRLEGLEINELREFEPYEEPPHKPRKRKASSHSS</sequence>
<keyword evidence="3" id="KW-1185">Reference proteome</keyword>
<dbReference type="AlphaFoldDB" id="A0AAW0E296"/>
<reference evidence="2 3" key="1">
    <citation type="journal article" date="2024" name="J Genomics">
        <title>Draft genome sequencing and assembly of Favolaschia claudopus CIRM-BRFM 2984 isolated from oak limbs.</title>
        <authorList>
            <person name="Navarro D."/>
            <person name="Drula E."/>
            <person name="Chaduli D."/>
            <person name="Cazenave R."/>
            <person name="Ahrendt S."/>
            <person name="Wang J."/>
            <person name="Lipzen A."/>
            <person name="Daum C."/>
            <person name="Barry K."/>
            <person name="Grigoriev I.V."/>
            <person name="Favel A."/>
            <person name="Rosso M.N."/>
            <person name="Martin F."/>
        </authorList>
    </citation>
    <scope>NUCLEOTIDE SEQUENCE [LARGE SCALE GENOMIC DNA]</scope>
    <source>
        <strain evidence="2 3">CIRM-BRFM 2984</strain>
    </source>
</reference>
<evidence type="ECO:0000256" key="1">
    <source>
        <dbReference type="SAM" id="MobiDB-lite"/>
    </source>
</evidence>
<protein>
    <recommendedName>
        <fullName evidence="4">F-box domain-containing protein</fullName>
    </recommendedName>
</protein>
<gene>
    <name evidence="2" type="ORF">R3P38DRAFT_1189520</name>
</gene>
<feature type="region of interest" description="Disordered" evidence="1">
    <location>
        <begin position="476"/>
        <end position="495"/>
    </location>
</feature>
<dbReference type="EMBL" id="JAWWNJ010000004">
    <property type="protein sequence ID" value="KAK7057915.1"/>
    <property type="molecule type" value="Genomic_DNA"/>
</dbReference>
<dbReference type="Gene3D" id="3.80.10.10">
    <property type="entry name" value="Ribonuclease Inhibitor"/>
    <property type="match status" value="1"/>
</dbReference>
<dbReference type="Proteomes" id="UP001362999">
    <property type="component" value="Unassembled WGS sequence"/>
</dbReference>
<comment type="caution">
    <text evidence="2">The sequence shown here is derived from an EMBL/GenBank/DDBJ whole genome shotgun (WGS) entry which is preliminary data.</text>
</comment>
<evidence type="ECO:0000313" key="2">
    <source>
        <dbReference type="EMBL" id="KAK7057915.1"/>
    </source>
</evidence>